<dbReference type="Pfam" id="PF00646">
    <property type="entry name" value="F-box"/>
    <property type="match status" value="1"/>
</dbReference>
<name>A0A0H2S1G6_9AGAM</name>
<protein>
    <recommendedName>
        <fullName evidence="2">F-box domain-containing protein</fullName>
    </recommendedName>
</protein>
<accession>A0A0H2S1G6</accession>
<dbReference type="OrthoDB" id="2751409at2759"/>
<dbReference type="Proteomes" id="UP000053477">
    <property type="component" value="Unassembled WGS sequence"/>
</dbReference>
<keyword evidence="4" id="KW-1185">Reference proteome</keyword>
<evidence type="ECO:0000256" key="1">
    <source>
        <dbReference type="SAM" id="MobiDB-lite"/>
    </source>
</evidence>
<sequence length="588" mass="66053">MNLLSLPSELIILILAYLKARDILAFSRCRRSTRDIVVDSDVLQYLMVMETTGLENSHRSPLQKMSMRDRLTHIQRKEEIWRELRLPDARHWTIPVTHMHSHVHSLSSGLYILGDASPDPQSSRIVGLHYLELPKCGHFQGAKNSLRWTHVALDGEVLNVGLSLEEDDLIAALTASVSSNDPNTQIFKLCLRKFSTWCPHPMARETTIRVCEYSGNDDQRVATITIAGHYLLLLMKSLTPNSLDEFFVYDWTTSLLLKRLPAPSFTYRDVSFLSTDTLLLTNIRENTLELLKLRNVEGTTSSDKELVWVAKLGLPPLRPGRAMVSLSCCTDRIRRGEEVPIASNLPDSNKRPPPSTPLLENNCGDTKYGELGPHCRPDKALVQFRTYIQAADMPADENMVYFSFVAHREVILRHANEGDWKHGVQDKTSISAVPWLAWGPKSTRWGGKDEADAAWMANIAGQRNVVNSGHNPRPICVRDYNIFSVNRTLSSRSLAIGGRKNQQVVVKESTTAHQDCFLEDIHSSLPYVEYTSSAQFSFDAVLICDAYIIGLSESEDGSLNNIDVFLMTPEDPPTCTCCNGCSSSRQIR</sequence>
<dbReference type="InterPro" id="IPR036047">
    <property type="entry name" value="F-box-like_dom_sf"/>
</dbReference>
<dbReference type="InterPro" id="IPR001810">
    <property type="entry name" value="F-box_dom"/>
</dbReference>
<gene>
    <name evidence="3" type="ORF">SCHPADRAFT_849336</name>
</gene>
<dbReference type="InParanoid" id="A0A0H2S1G6"/>
<dbReference type="SUPFAM" id="SSF81383">
    <property type="entry name" value="F-box domain"/>
    <property type="match status" value="1"/>
</dbReference>
<dbReference type="CDD" id="cd09917">
    <property type="entry name" value="F-box_SF"/>
    <property type="match status" value="1"/>
</dbReference>
<dbReference type="AlphaFoldDB" id="A0A0H2S1G6"/>
<evidence type="ECO:0000313" key="4">
    <source>
        <dbReference type="Proteomes" id="UP000053477"/>
    </source>
</evidence>
<dbReference type="STRING" id="27342.A0A0H2S1G6"/>
<reference evidence="3 4" key="1">
    <citation type="submission" date="2015-04" db="EMBL/GenBank/DDBJ databases">
        <title>Complete genome sequence of Schizopora paradoxa KUC8140, a cosmopolitan wood degrader in East Asia.</title>
        <authorList>
            <consortium name="DOE Joint Genome Institute"/>
            <person name="Min B."/>
            <person name="Park H."/>
            <person name="Jang Y."/>
            <person name="Kim J.-J."/>
            <person name="Kim K.H."/>
            <person name="Pangilinan J."/>
            <person name="Lipzen A."/>
            <person name="Riley R."/>
            <person name="Grigoriev I.V."/>
            <person name="Spatafora J.W."/>
            <person name="Choi I.-G."/>
        </authorList>
    </citation>
    <scope>NUCLEOTIDE SEQUENCE [LARGE SCALE GENOMIC DNA]</scope>
    <source>
        <strain evidence="3 4">KUC8140</strain>
    </source>
</reference>
<dbReference type="EMBL" id="KQ085927">
    <property type="protein sequence ID" value="KLO15603.1"/>
    <property type="molecule type" value="Genomic_DNA"/>
</dbReference>
<organism evidence="3 4">
    <name type="scientific">Schizopora paradoxa</name>
    <dbReference type="NCBI Taxonomy" id="27342"/>
    <lineage>
        <taxon>Eukaryota</taxon>
        <taxon>Fungi</taxon>
        <taxon>Dikarya</taxon>
        <taxon>Basidiomycota</taxon>
        <taxon>Agaricomycotina</taxon>
        <taxon>Agaricomycetes</taxon>
        <taxon>Hymenochaetales</taxon>
        <taxon>Schizoporaceae</taxon>
        <taxon>Schizopora</taxon>
    </lineage>
</organism>
<feature type="region of interest" description="Disordered" evidence="1">
    <location>
        <begin position="341"/>
        <end position="362"/>
    </location>
</feature>
<dbReference type="PROSITE" id="PS50181">
    <property type="entry name" value="FBOX"/>
    <property type="match status" value="1"/>
</dbReference>
<feature type="domain" description="F-box" evidence="2">
    <location>
        <begin position="1"/>
        <end position="46"/>
    </location>
</feature>
<evidence type="ECO:0000313" key="3">
    <source>
        <dbReference type="EMBL" id="KLO15603.1"/>
    </source>
</evidence>
<proteinExistence type="predicted"/>
<evidence type="ECO:0000259" key="2">
    <source>
        <dbReference type="PROSITE" id="PS50181"/>
    </source>
</evidence>